<reference evidence="7" key="1">
    <citation type="submission" date="2019-10" db="EMBL/GenBank/DDBJ databases">
        <authorList>
            <consortium name="DOE Joint Genome Institute"/>
            <person name="Kuo A."/>
            <person name="Miyauchi S."/>
            <person name="Kiss E."/>
            <person name="Drula E."/>
            <person name="Kohler A."/>
            <person name="Sanchez-Garcia M."/>
            <person name="Andreopoulos B."/>
            <person name="Barry K.W."/>
            <person name="Bonito G."/>
            <person name="Buee M."/>
            <person name="Carver A."/>
            <person name="Chen C."/>
            <person name="Cichocki N."/>
            <person name="Clum A."/>
            <person name="Culley D."/>
            <person name="Crous P.W."/>
            <person name="Fauchery L."/>
            <person name="Girlanda M."/>
            <person name="Hayes R."/>
            <person name="Keri Z."/>
            <person name="LaButti K."/>
            <person name="Lipzen A."/>
            <person name="Lombard V."/>
            <person name="Magnuson J."/>
            <person name="Maillard F."/>
            <person name="Morin E."/>
            <person name="Murat C."/>
            <person name="Nolan M."/>
            <person name="Ohm R."/>
            <person name="Pangilinan J."/>
            <person name="Pereira M."/>
            <person name="Perotto S."/>
            <person name="Peter M."/>
            <person name="Riley R."/>
            <person name="Sitrit Y."/>
            <person name="Stielow B."/>
            <person name="Szollosi G."/>
            <person name="Zifcakova L."/>
            <person name="Stursova M."/>
            <person name="Spatafora J.W."/>
            <person name="Tedersoo L."/>
            <person name="Vaario L.-M."/>
            <person name="Yamada A."/>
            <person name="Yan M."/>
            <person name="Wang P."/>
            <person name="Xu J."/>
            <person name="Bruns T."/>
            <person name="Baldrian P."/>
            <person name="Vilgalys R."/>
            <person name="Henrissat B."/>
            <person name="Grigoriev I.V."/>
            <person name="Hibbett D."/>
            <person name="Nagy L.G."/>
            <person name="Martin F.M."/>
        </authorList>
    </citation>
    <scope>NUCLEOTIDE SEQUENCE</scope>
    <source>
        <strain evidence="7">Prilba</strain>
    </source>
</reference>
<sequence length="1250" mass="136786">MSDSQSDGLDFALSKIRPQTASSLEHQKAPATLLHAIEATIDERKTERSPTAYFAALLTALGGTLQNDASSGLALDEGDMLPAELYLLALVAPFVPTPVIRGNLNTILSLTSPLFPPLMTHPPPLRSQIGLYGSVLKALDRSQLDVQGVRQSFASVLQLCLDARPKVRKRAAEVIIDVLSSPPTPLMRHPYSDRVAEWVKSTLTDVIGNAVSRSKHSTSNVDAAEVALHLLSFLRQVVLRLPPSSIYEISTLLSSLPSLGNPFLSQSAYSILSDVLSANTEDDDFDVVLEIPQILKALLSYPPEIDKAIAPVWLGLLGNGFLAYKNADPRASAGELGEVWKAVWTFLESSDVTIRKASYHSLTLLAKCLTSETITLALQERGQSEPRSALGRIVLEVEKAFESLAFARSVSELLLTISALISNLHYREMPAGPTAAEVLLLPLVQRIGNMRTEKNFEHKGEADRVLSQAMGTMGPAALLNALPLNLEPADRQAGREPRAFLLPLLAQPHPSPLRHFVSYFVPLSERMFNLQQNAESENRQSEAKVWTVLIAQIWAGLPGYCWSKADTQEAFTTAFSQMLSQILYTQVELRSFVLRALTVLVDSNVAIASQDPSLSDKLPSAVRMDCISQEQAAKNVDFLRKQAESWLAVLFNVFGSFGREAQGMVGEVITTWLGIAGETAITQGYRKVFDLFSQNLKKSRNTRGSTDTSSIVPMTLDILVLLLPYLSIQDASELFDAIFSEGVLVNSDNAVQKRSYKILARLVEGGKLPLDAEPLIKRLDELSDGLSPAAKKDRLQLYANLLPSIPRSALHVIPLLIPEAVLGTKEPSEKARGAAFELIIAMGRKMAEGGVVKRNLVDGMDEDGEGEAKASLEEYITMIAAGLAGATPHMISATVTAISRLVFEFKDTISVTMLNEIVATLLVFLSSANREIVKSTLGFIKLAVHVLPESLMRPQLHQLVPALLGWAHDHKNHFKIKVRHIFERMIRRFGFQEVYSCSNGEEAAKVLVNIKKRKDRAKRKKTLTGGDANDQGPPKKSTTGDAFEDVLYASESDLSDSDEDEEEVAATNGKRRGGNFAARLRLDDDEPMDLLSGAASRFTNVRGGRQPKHRQDAARFKTDEETGKMIVEESDSDVDGVAEPDVAGTAYREALTSVDGFTRGPGGRIKFNKDTKKRRRENAVEDEDVEMAETEPARATGKKRSEVKLGHEFRAKKAGGDLKKGGVDPYAYVPLKQAAKKGIRRSRLGVAGKR</sequence>
<proteinExistence type="inferred from homology"/>
<dbReference type="Proteomes" id="UP000759537">
    <property type="component" value="Unassembled WGS sequence"/>
</dbReference>
<comment type="caution">
    <text evidence="7">The sequence shown here is derived from an EMBL/GenBank/DDBJ whole genome shotgun (WGS) entry which is preliminary data.</text>
</comment>
<dbReference type="InterPro" id="IPR057860">
    <property type="entry name" value="HEAT_RRP12_N"/>
</dbReference>
<accession>A0A9P5N0B8</accession>
<gene>
    <name evidence="7" type="ORF">DFH94DRAFT_730047</name>
</gene>
<feature type="region of interest" description="Disordered" evidence="4">
    <location>
        <begin position="1158"/>
        <end position="1206"/>
    </location>
</feature>
<dbReference type="PANTHER" id="PTHR48287">
    <property type="entry name" value="ARM REPEAT SUPERFAMILY PROTEIN"/>
    <property type="match status" value="1"/>
</dbReference>
<dbReference type="OrthoDB" id="2192888at2759"/>
<evidence type="ECO:0000256" key="4">
    <source>
        <dbReference type="SAM" id="MobiDB-lite"/>
    </source>
</evidence>
<comment type="subcellular location">
    <subcellularLocation>
        <location evidence="1">Nucleus</location>
    </subcellularLocation>
</comment>
<name>A0A9P5N0B8_9AGAM</name>
<evidence type="ECO:0000259" key="6">
    <source>
        <dbReference type="Pfam" id="PF25772"/>
    </source>
</evidence>
<dbReference type="SUPFAM" id="SSF48371">
    <property type="entry name" value="ARM repeat"/>
    <property type="match status" value="1"/>
</dbReference>
<dbReference type="GO" id="GO:0005634">
    <property type="term" value="C:nucleus"/>
    <property type="evidence" value="ECO:0007669"/>
    <property type="project" value="UniProtKB-SubCell"/>
</dbReference>
<feature type="domain" description="RRP12 N-terminal HEAT" evidence="6">
    <location>
        <begin position="23"/>
        <end position="281"/>
    </location>
</feature>
<dbReference type="InterPro" id="IPR052087">
    <property type="entry name" value="RRP12"/>
</dbReference>
<feature type="region of interest" description="Disordered" evidence="4">
    <location>
        <begin position="1017"/>
        <end position="1071"/>
    </location>
</feature>
<keyword evidence="3" id="KW-0539">Nucleus</keyword>
<evidence type="ECO:0000313" key="7">
    <source>
        <dbReference type="EMBL" id="KAF8482851.1"/>
    </source>
</evidence>
<dbReference type="EMBL" id="WHVB01000005">
    <property type="protein sequence ID" value="KAF8482851.1"/>
    <property type="molecule type" value="Genomic_DNA"/>
</dbReference>
<organism evidence="7 8">
    <name type="scientific">Russula ochroleuca</name>
    <dbReference type="NCBI Taxonomy" id="152965"/>
    <lineage>
        <taxon>Eukaryota</taxon>
        <taxon>Fungi</taxon>
        <taxon>Dikarya</taxon>
        <taxon>Basidiomycota</taxon>
        <taxon>Agaricomycotina</taxon>
        <taxon>Agaricomycetes</taxon>
        <taxon>Russulales</taxon>
        <taxon>Russulaceae</taxon>
        <taxon>Russula</taxon>
    </lineage>
</organism>
<evidence type="ECO:0000256" key="2">
    <source>
        <dbReference type="ARBA" id="ARBA00007690"/>
    </source>
</evidence>
<feature type="compositionally biased region" description="Acidic residues" evidence="4">
    <location>
        <begin position="1053"/>
        <end position="1064"/>
    </location>
</feature>
<dbReference type="InterPro" id="IPR016024">
    <property type="entry name" value="ARM-type_fold"/>
</dbReference>
<dbReference type="PANTHER" id="PTHR48287:SF1">
    <property type="entry name" value="ARM REPEAT SUPERFAMILY PROTEIN"/>
    <property type="match status" value="1"/>
</dbReference>
<evidence type="ECO:0000313" key="8">
    <source>
        <dbReference type="Proteomes" id="UP000759537"/>
    </source>
</evidence>
<dbReference type="Pfam" id="PF08161">
    <property type="entry name" value="RRP12_HEAT"/>
    <property type="match status" value="1"/>
</dbReference>
<feature type="region of interest" description="Disordered" evidence="4">
    <location>
        <begin position="1100"/>
        <end position="1138"/>
    </location>
</feature>
<dbReference type="Gene3D" id="1.25.10.10">
    <property type="entry name" value="Leucine-rich Repeat Variant"/>
    <property type="match status" value="2"/>
</dbReference>
<feature type="compositionally biased region" description="Acidic residues" evidence="4">
    <location>
        <begin position="1180"/>
        <end position="1189"/>
    </location>
</feature>
<keyword evidence="8" id="KW-1185">Reference proteome</keyword>
<feature type="domain" description="RRP12 HEAT" evidence="5">
    <location>
        <begin position="349"/>
        <end position="655"/>
    </location>
</feature>
<evidence type="ECO:0000256" key="3">
    <source>
        <dbReference type="ARBA" id="ARBA00023242"/>
    </source>
</evidence>
<protein>
    <submittedName>
        <fullName evidence="7">NUC173-domain-containing protein</fullName>
    </submittedName>
</protein>
<dbReference type="InterPro" id="IPR011989">
    <property type="entry name" value="ARM-like"/>
</dbReference>
<evidence type="ECO:0000259" key="5">
    <source>
        <dbReference type="Pfam" id="PF08161"/>
    </source>
</evidence>
<feature type="compositionally biased region" description="Basic and acidic residues" evidence="4">
    <location>
        <begin position="1109"/>
        <end position="1127"/>
    </location>
</feature>
<dbReference type="InterPro" id="IPR012978">
    <property type="entry name" value="HEAT_RRP12"/>
</dbReference>
<dbReference type="AlphaFoldDB" id="A0A9P5N0B8"/>
<feature type="compositionally biased region" description="Acidic residues" evidence="4">
    <location>
        <begin position="1128"/>
        <end position="1138"/>
    </location>
</feature>
<comment type="similarity">
    <text evidence="2">Belongs to the RRP12 family.</text>
</comment>
<reference evidence="7" key="2">
    <citation type="journal article" date="2020" name="Nat. Commun.">
        <title>Large-scale genome sequencing of mycorrhizal fungi provides insights into the early evolution of symbiotic traits.</title>
        <authorList>
            <person name="Miyauchi S."/>
            <person name="Kiss E."/>
            <person name="Kuo A."/>
            <person name="Drula E."/>
            <person name="Kohler A."/>
            <person name="Sanchez-Garcia M."/>
            <person name="Morin E."/>
            <person name="Andreopoulos B."/>
            <person name="Barry K.W."/>
            <person name="Bonito G."/>
            <person name="Buee M."/>
            <person name="Carver A."/>
            <person name="Chen C."/>
            <person name="Cichocki N."/>
            <person name="Clum A."/>
            <person name="Culley D."/>
            <person name="Crous P.W."/>
            <person name="Fauchery L."/>
            <person name="Girlanda M."/>
            <person name="Hayes R.D."/>
            <person name="Keri Z."/>
            <person name="LaButti K."/>
            <person name="Lipzen A."/>
            <person name="Lombard V."/>
            <person name="Magnuson J."/>
            <person name="Maillard F."/>
            <person name="Murat C."/>
            <person name="Nolan M."/>
            <person name="Ohm R.A."/>
            <person name="Pangilinan J."/>
            <person name="Pereira M.F."/>
            <person name="Perotto S."/>
            <person name="Peter M."/>
            <person name="Pfister S."/>
            <person name="Riley R."/>
            <person name="Sitrit Y."/>
            <person name="Stielow J.B."/>
            <person name="Szollosi G."/>
            <person name="Zifcakova L."/>
            <person name="Stursova M."/>
            <person name="Spatafora J.W."/>
            <person name="Tedersoo L."/>
            <person name="Vaario L.M."/>
            <person name="Yamada A."/>
            <person name="Yan M."/>
            <person name="Wang P."/>
            <person name="Xu J."/>
            <person name="Bruns T."/>
            <person name="Baldrian P."/>
            <person name="Vilgalys R."/>
            <person name="Dunand C."/>
            <person name="Henrissat B."/>
            <person name="Grigoriev I.V."/>
            <person name="Hibbett D."/>
            <person name="Nagy L.G."/>
            <person name="Martin F.M."/>
        </authorList>
    </citation>
    <scope>NUCLEOTIDE SEQUENCE</scope>
    <source>
        <strain evidence="7">Prilba</strain>
    </source>
</reference>
<dbReference type="Pfam" id="PF25772">
    <property type="entry name" value="HEAT_RRP12_N"/>
    <property type="match status" value="1"/>
</dbReference>
<evidence type="ECO:0000256" key="1">
    <source>
        <dbReference type="ARBA" id="ARBA00004123"/>
    </source>
</evidence>